<feature type="region of interest" description="Disordered" evidence="6">
    <location>
        <begin position="52"/>
        <end position="111"/>
    </location>
</feature>
<dbReference type="SMART" id="SM00540">
    <property type="entry name" value="LEM"/>
    <property type="match status" value="1"/>
</dbReference>
<keyword evidence="3" id="KW-0597">Phosphoprotein</keyword>
<feature type="compositionally biased region" description="Low complexity" evidence="6">
    <location>
        <begin position="71"/>
        <end position="87"/>
    </location>
</feature>
<evidence type="ECO:0000256" key="6">
    <source>
        <dbReference type="SAM" id="MobiDB-lite"/>
    </source>
</evidence>
<evidence type="ECO:0000256" key="1">
    <source>
        <dbReference type="ARBA" id="ARBA00007744"/>
    </source>
</evidence>
<sequence>MPEFLSDPSVLTKEKLKSELIANNVSLPGGEQRKDVYVQLYLQHLTARNAPGVPAQLDFSSDEERERERTPVAPRSRGGAAAAVVGRKVTKKTDKPRPEEQDDIDVTELSNEELKDQLVKYGVNPGPIVATTRKLYEKKLLKLKEPSQDISSFVPTPTVSSSAENSKQNGNEDSDHYSDNEEDPKTEFKLEKREPLKGKTKASVTLKQRRTAEHNQVETTVPLPVHDAVISESTPIADTVVASSNKTLVTEKTSTEEKRVERDILKEMFPYEASTPTGISASCRRPIKGAAGRPIEHGDFRLDETYSSKYIPKYVSSGSSDVKRENPTIKKRSIPLWIKILLFVVVAVFLFFVYQSMETNQGNPFSQFLSISPEQTTD</sequence>
<feature type="transmembrane region" description="Helical" evidence="7">
    <location>
        <begin position="336"/>
        <end position="354"/>
    </location>
</feature>
<dbReference type="InterPro" id="IPR003887">
    <property type="entry name" value="LEM_dom"/>
</dbReference>
<accession>A0ABQ7SHD6</accession>
<evidence type="ECO:0000256" key="5">
    <source>
        <dbReference type="ARBA" id="ARBA00023125"/>
    </source>
</evidence>
<name>A0ABQ7SHD6_PHRPL</name>
<evidence type="ECO:0000259" key="9">
    <source>
        <dbReference type="PROSITE" id="PS50955"/>
    </source>
</evidence>
<feature type="region of interest" description="Disordered" evidence="6">
    <location>
        <begin position="147"/>
        <end position="215"/>
    </location>
</feature>
<evidence type="ECO:0000256" key="2">
    <source>
        <dbReference type="ARBA" id="ARBA00022481"/>
    </source>
</evidence>
<dbReference type="Gene3D" id="1.10.720.40">
    <property type="match status" value="2"/>
</dbReference>
<keyword evidence="5" id="KW-0238">DNA-binding</keyword>
<feature type="compositionally biased region" description="Low complexity" evidence="6">
    <location>
        <begin position="151"/>
        <end position="162"/>
    </location>
</feature>
<keyword evidence="7" id="KW-0472">Membrane</keyword>
<dbReference type="InterPro" id="IPR051656">
    <property type="entry name" value="LEM_domain"/>
</dbReference>
<evidence type="ECO:0000256" key="7">
    <source>
        <dbReference type="SAM" id="Phobius"/>
    </source>
</evidence>
<dbReference type="PANTHER" id="PTHR12019">
    <property type="entry name" value="LAMINA-ASSOCIATED POLYPEPTIDE THYMOPOIETIN"/>
    <property type="match status" value="1"/>
</dbReference>
<feature type="domain" description="LEM-like" evidence="9">
    <location>
        <begin position="5"/>
        <end position="48"/>
    </location>
</feature>
<dbReference type="InterPro" id="IPR011015">
    <property type="entry name" value="LEM/LEM-like_dom_sf"/>
</dbReference>
<dbReference type="CDD" id="cd12940">
    <property type="entry name" value="LEM_LAP2_LEMD1"/>
    <property type="match status" value="1"/>
</dbReference>
<reference evidence="10 11" key="1">
    <citation type="journal article" date="2022" name="Gigascience">
        <title>A chromosome-level genome assembly and annotation of the desert horned lizard, Phrynosoma platyrhinos, provides insight into chromosomal rearrangements among reptiles.</title>
        <authorList>
            <person name="Koochekian N."/>
            <person name="Ascanio A."/>
            <person name="Farleigh K."/>
            <person name="Card D.C."/>
            <person name="Schield D.R."/>
            <person name="Castoe T.A."/>
            <person name="Jezkova T."/>
        </authorList>
    </citation>
    <scope>NUCLEOTIDE SEQUENCE [LARGE SCALE GENOMIC DNA]</scope>
    <source>
        <strain evidence="10">NK-2021</strain>
    </source>
</reference>
<comment type="caution">
    <text evidence="10">The sequence shown here is derived from an EMBL/GenBank/DDBJ whole genome shotgun (WGS) entry which is preliminary data.</text>
</comment>
<organism evidence="10 11">
    <name type="scientific">Phrynosoma platyrhinos</name>
    <name type="common">Desert horned lizard</name>
    <dbReference type="NCBI Taxonomy" id="52577"/>
    <lineage>
        <taxon>Eukaryota</taxon>
        <taxon>Metazoa</taxon>
        <taxon>Chordata</taxon>
        <taxon>Craniata</taxon>
        <taxon>Vertebrata</taxon>
        <taxon>Euteleostomi</taxon>
        <taxon>Lepidosauria</taxon>
        <taxon>Squamata</taxon>
        <taxon>Bifurcata</taxon>
        <taxon>Unidentata</taxon>
        <taxon>Episquamata</taxon>
        <taxon>Toxicofera</taxon>
        <taxon>Iguania</taxon>
        <taxon>Phrynosomatidae</taxon>
        <taxon>Phrynosomatinae</taxon>
        <taxon>Phrynosoma</taxon>
    </lineage>
</organism>
<proteinExistence type="inferred from homology"/>
<evidence type="ECO:0000313" key="11">
    <source>
        <dbReference type="Proteomes" id="UP000826234"/>
    </source>
</evidence>
<dbReference type="InterPro" id="IPR013146">
    <property type="entry name" value="LEM-like_dom"/>
</dbReference>
<dbReference type="SUPFAM" id="SSF63451">
    <property type="entry name" value="LEM domain"/>
    <property type="match status" value="2"/>
</dbReference>
<dbReference type="PROSITE" id="PS50955">
    <property type="entry name" value="LEM_LIKE"/>
    <property type="match status" value="1"/>
</dbReference>
<evidence type="ECO:0000259" key="8">
    <source>
        <dbReference type="PROSITE" id="PS50954"/>
    </source>
</evidence>
<dbReference type="Pfam" id="PF03020">
    <property type="entry name" value="LEM"/>
    <property type="match status" value="1"/>
</dbReference>
<comment type="similarity">
    <text evidence="1">Belongs to the LEM family.</text>
</comment>
<evidence type="ECO:0008006" key="12">
    <source>
        <dbReference type="Google" id="ProtNLM"/>
    </source>
</evidence>
<dbReference type="SMART" id="SM01261">
    <property type="entry name" value="Thymopoietin"/>
    <property type="match status" value="1"/>
</dbReference>
<feature type="compositionally biased region" description="Basic and acidic residues" evidence="6">
    <location>
        <begin position="173"/>
        <end position="197"/>
    </location>
</feature>
<evidence type="ECO:0000256" key="3">
    <source>
        <dbReference type="ARBA" id="ARBA00022553"/>
    </source>
</evidence>
<keyword evidence="11" id="KW-1185">Reference proteome</keyword>
<evidence type="ECO:0000313" key="10">
    <source>
        <dbReference type="EMBL" id="KAH0616771.1"/>
    </source>
</evidence>
<dbReference type="CDD" id="cd12935">
    <property type="entry name" value="LEM_like"/>
    <property type="match status" value="1"/>
</dbReference>
<dbReference type="Proteomes" id="UP000826234">
    <property type="component" value="Unassembled WGS sequence"/>
</dbReference>
<dbReference type="Pfam" id="PF08198">
    <property type="entry name" value="Thymopoietin"/>
    <property type="match status" value="1"/>
</dbReference>
<keyword evidence="4" id="KW-0007">Acetylation</keyword>
<keyword evidence="2" id="KW-0488">Methylation</keyword>
<dbReference type="EMBL" id="JAIPUX010005290">
    <property type="protein sequence ID" value="KAH0616771.1"/>
    <property type="molecule type" value="Genomic_DNA"/>
</dbReference>
<keyword evidence="7" id="KW-0812">Transmembrane</keyword>
<dbReference type="PROSITE" id="PS50954">
    <property type="entry name" value="LEM"/>
    <property type="match status" value="1"/>
</dbReference>
<gene>
    <name evidence="10" type="ORF">JD844_028148</name>
</gene>
<feature type="domain" description="LEM" evidence="8">
    <location>
        <begin position="103"/>
        <end position="147"/>
    </location>
</feature>
<protein>
    <recommendedName>
        <fullName evidence="12">Thymopoietin</fullName>
    </recommendedName>
</protein>
<dbReference type="PANTHER" id="PTHR12019:SF9">
    <property type="entry name" value="THYMOPOIETIN"/>
    <property type="match status" value="1"/>
</dbReference>
<keyword evidence="7" id="KW-1133">Transmembrane helix</keyword>
<evidence type="ECO:0000256" key="4">
    <source>
        <dbReference type="ARBA" id="ARBA00022990"/>
    </source>
</evidence>